<keyword evidence="1" id="KW-0812">Transmembrane</keyword>
<proteinExistence type="predicted"/>
<protein>
    <submittedName>
        <fullName evidence="2">Uncharacterized protein</fullName>
    </submittedName>
</protein>
<dbReference type="Proteomes" id="UP000439994">
    <property type="component" value="Unassembled WGS sequence"/>
</dbReference>
<evidence type="ECO:0000313" key="3">
    <source>
        <dbReference type="Proteomes" id="UP000439994"/>
    </source>
</evidence>
<reference evidence="2 3" key="1">
    <citation type="submission" date="2019-11" db="EMBL/GenBank/DDBJ databases">
        <title>P. haliotis isolates from Z. marina roots.</title>
        <authorList>
            <person name="Cohen M."/>
            <person name="Jospin G."/>
            <person name="Eisen J.A."/>
            <person name="Coil D.A."/>
        </authorList>
    </citation>
    <scope>NUCLEOTIDE SEQUENCE [LARGE SCALE GENOMIC DNA]</scope>
    <source>
        <strain evidence="2 3">UCD-MCMsp1aY</strain>
    </source>
</reference>
<keyword evidence="1" id="KW-1133">Transmembrane helix</keyword>
<keyword evidence="3" id="KW-1185">Reference proteome</keyword>
<gene>
    <name evidence="2" type="ORF">GNP35_05685</name>
</gene>
<sequence>MIEYIRTINRERKSLPKKLIFITDGLAVLSIICGATLFIQLFLALLGSPYADAILNFKEHFEFGFWFAFIIAIVVFYSFGQFIVLGLVTFTLCLIGKLSVAESLRYTFLYRLPKSWLTQ</sequence>
<dbReference type="RefSeq" id="WP_155695225.1">
    <property type="nucleotide sequence ID" value="NZ_WOCD01000003.1"/>
</dbReference>
<dbReference type="EMBL" id="WOCD01000003">
    <property type="protein sequence ID" value="MUH72013.1"/>
    <property type="molecule type" value="Genomic_DNA"/>
</dbReference>
<evidence type="ECO:0000256" key="1">
    <source>
        <dbReference type="SAM" id="Phobius"/>
    </source>
</evidence>
<keyword evidence="1" id="KW-0472">Membrane</keyword>
<name>A0A6N8F6M8_9GAMM</name>
<feature type="transmembrane region" description="Helical" evidence="1">
    <location>
        <begin position="65"/>
        <end position="95"/>
    </location>
</feature>
<organism evidence="2 3">
    <name type="scientific">Psychrosphaera haliotis</name>
    <dbReference type="NCBI Taxonomy" id="555083"/>
    <lineage>
        <taxon>Bacteria</taxon>
        <taxon>Pseudomonadati</taxon>
        <taxon>Pseudomonadota</taxon>
        <taxon>Gammaproteobacteria</taxon>
        <taxon>Alteromonadales</taxon>
        <taxon>Pseudoalteromonadaceae</taxon>
        <taxon>Psychrosphaera</taxon>
    </lineage>
</organism>
<evidence type="ECO:0000313" key="2">
    <source>
        <dbReference type="EMBL" id="MUH72013.1"/>
    </source>
</evidence>
<dbReference type="AlphaFoldDB" id="A0A6N8F6M8"/>
<feature type="transmembrane region" description="Helical" evidence="1">
    <location>
        <begin position="21"/>
        <end position="45"/>
    </location>
</feature>
<accession>A0A6N8F6M8</accession>
<comment type="caution">
    <text evidence="2">The sequence shown here is derived from an EMBL/GenBank/DDBJ whole genome shotgun (WGS) entry which is preliminary data.</text>
</comment>